<reference evidence="1 2" key="1">
    <citation type="journal article" date="2019" name="Emerg. Microbes Infect.">
        <title>Comprehensive subspecies identification of 175 nontuberculous mycobacteria species based on 7547 genomic profiles.</title>
        <authorList>
            <person name="Matsumoto Y."/>
            <person name="Kinjo T."/>
            <person name="Motooka D."/>
            <person name="Nabeya D."/>
            <person name="Jung N."/>
            <person name="Uechi K."/>
            <person name="Horii T."/>
            <person name="Iida T."/>
            <person name="Fujita J."/>
            <person name="Nakamura S."/>
        </authorList>
    </citation>
    <scope>NUCLEOTIDE SEQUENCE [LARGE SCALE GENOMIC DNA]</scope>
    <source>
        <strain evidence="1 2">JCM 6367</strain>
    </source>
</reference>
<dbReference type="AlphaFoldDB" id="A0A7I7TYT5"/>
<protein>
    <submittedName>
        <fullName evidence="1">Uncharacterized protein</fullName>
    </submittedName>
</protein>
<dbReference type="Proteomes" id="UP000466554">
    <property type="component" value="Chromosome"/>
</dbReference>
<accession>A0A7I7TYT5</accession>
<gene>
    <name evidence="1" type="ORF">MPRF_12310</name>
</gene>
<dbReference type="EMBL" id="AP022598">
    <property type="protein sequence ID" value="BBY74332.1"/>
    <property type="molecule type" value="Genomic_DNA"/>
</dbReference>
<name>A0A7I7TYT5_MYCPF</name>
<sequence length="114" mass="13696">MPGKYHRFGRGIRRIRIYLFLKFLAHDFHAKDKRLKIKHKKFAKLALGDIVIELASWRAYSIVKIANPNEKKVRKLVLVRIYFDRSDVFGDNIDVVHREYRKRDILVLRDSMDE</sequence>
<evidence type="ECO:0000313" key="1">
    <source>
        <dbReference type="EMBL" id="BBY74332.1"/>
    </source>
</evidence>
<evidence type="ECO:0000313" key="2">
    <source>
        <dbReference type="Proteomes" id="UP000466554"/>
    </source>
</evidence>
<proteinExistence type="predicted"/>
<organism evidence="1 2">
    <name type="scientific">Mycolicibacterium parafortuitum</name>
    <name type="common">Mycobacterium parafortuitum</name>
    <dbReference type="NCBI Taxonomy" id="39692"/>
    <lineage>
        <taxon>Bacteria</taxon>
        <taxon>Bacillati</taxon>
        <taxon>Actinomycetota</taxon>
        <taxon>Actinomycetes</taxon>
        <taxon>Mycobacteriales</taxon>
        <taxon>Mycobacteriaceae</taxon>
        <taxon>Mycolicibacterium</taxon>
    </lineage>
</organism>